<protein>
    <submittedName>
        <fullName evidence="2">ATPase ARSA1</fullName>
    </submittedName>
</protein>
<organism evidence="2 3">
    <name type="scientific">Frankliniella fusca</name>
    <dbReference type="NCBI Taxonomy" id="407009"/>
    <lineage>
        <taxon>Eukaryota</taxon>
        <taxon>Metazoa</taxon>
        <taxon>Ecdysozoa</taxon>
        <taxon>Arthropoda</taxon>
        <taxon>Hexapoda</taxon>
        <taxon>Insecta</taxon>
        <taxon>Pterygota</taxon>
        <taxon>Neoptera</taxon>
        <taxon>Paraneoptera</taxon>
        <taxon>Thysanoptera</taxon>
        <taxon>Terebrantia</taxon>
        <taxon>Thripoidea</taxon>
        <taxon>Thripidae</taxon>
        <taxon>Frankliniella</taxon>
    </lineage>
</organism>
<accession>A0AAE1I0T0</accession>
<feature type="region of interest" description="Disordered" evidence="1">
    <location>
        <begin position="20"/>
        <end position="125"/>
    </location>
</feature>
<dbReference type="EMBL" id="JAHWGI010001411">
    <property type="protein sequence ID" value="KAK3930534.1"/>
    <property type="molecule type" value="Genomic_DNA"/>
</dbReference>
<dbReference type="AlphaFoldDB" id="A0AAE1I0T0"/>
<evidence type="ECO:0000313" key="3">
    <source>
        <dbReference type="Proteomes" id="UP001219518"/>
    </source>
</evidence>
<evidence type="ECO:0000313" key="2">
    <source>
        <dbReference type="EMBL" id="KAK3930534.1"/>
    </source>
</evidence>
<feature type="non-terminal residue" evidence="2">
    <location>
        <position position="161"/>
    </location>
</feature>
<feature type="compositionally biased region" description="Low complexity" evidence="1">
    <location>
        <begin position="27"/>
        <end position="36"/>
    </location>
</feature>
<gene>
    <name evidence="2" type="ORF">KUF71_005268</name>
</gene>
<comment type="caution">
    <text evidence="2">The sequence shown here is derived from an EMBL/GenBank/DDBJ whole genome shotgun (WGS) entry which is preliminary data.</text>
</comment>
<reference evidence="2" key="2">
    <citation type="journal article" date="2023" name="BMC Genomics">
        <title>Pest status, molecular evolution, and epigenetic factors derived from the genome assembly of Frankliniella fusca, a thysanopteran phytovirus vector.</title>
        <authorList>
            <person name="Catto M.A."/>
            <person name="Labadie P.E."/>
            <person name="Jacobson A.L."/>
            <person name="Kennedy G.G."/>
            <person name="Srinivasan R."/>
            <person name="Hunt B.G."/>
        </authorList>
    </citation>
    <scope>NUCLEOTIDE SEQUENCE</scope>
    <source>
        <strain evidence="2">PL_HMW_Pooled</strain>
    </source>
</reference>
<reference evidence="2" key="1">
    <citation type="submission" date="2021-07" db="EMBL/GenBank/DDBJ databases">
        <authorList>
            <person name="Catto M.A."/>
            <person name="Jacobson A."/>
            <person name="Kennedy G."/>
            <person name="Labadie P."/>
            <person name="Hunt B.G."/>
            <person name="Srinivasan R."/>
        </authorList>
    </citation>
    <scope>NUCLEOTIDE SEQUENCE</scope>
    <source>
        <strain evidence="2">PL_HMW_Pooled</strain>
        <tissue evidence="2">Head</tissue>
    </source>
</reference>
<proteinExistence type="predicted"/>
<keyword evidence="3" id="KW-1185">Reference proteome</keyword>
<feature type="compositionally biased region" description="Low complexity" evidence="1">
    <location>
        <begin position="71"/>
        <end position="106"/>
    </location>
</feature>
<dbReference type="Proteomes" id="UP001219518">
    <property type="component" value="Unassembled WGS sequence"/>
</dbReference>
<name>A0AAE1I0T0_9NEOP</name>
<sequence>ASGRAAPRRATCLVLCWPCRLPDAGFPQSPSLPVRVRSSRRRQTERQRYMSSAESASWKGPGAGPRGRQGTVTSDTSASDTADTSFTTSTGSGSCCVTRSSSSTTDEASPPPRWSQAAHLPRRMSEVRAAAEPEWSPLLARTLPQAETLQPRLLPDKPRRR</sequence>
<evidence type="ECO:0000256" key="1">
    <source>
        <dbReference type="SAM" id="MobiDB-lite"/>
    </source>
</evidence>
<feature type="region of interest" description="Disordered" evidence="1">
    <location>
        <begin position="138"/>
        <end position="161"/>
    </location>
</feature>